<sequence length="89" mass="9707">MCEERLTSRNKIHVGSPKPPLKDDNPSAPQQKIKNRKQGGEVASIPCSSRRFLSAFPLKNQTGEPPPHSKSQTNLAGTAETKAGRGRMK</sequence>
<protein>
    <submittedName>
        <fullName evidence="2">Uncharacterized protein</fullName>
    </submittedName>
</protein>
<feature type="region of interest" description="Disordered" evidence="1">
    <location>
        <begin position="1"/>
        <end position="89"/>
    </location>
</feature>
<reference evidence="2" key="1">
    <citation type="journal article" date="2023" name="G3 (Bethesda)">
        <title>A reference genome for the long-term kleptoplast-retaining sea slug Elysia crispata morphotype clarki.</title>
        <authorList>
            <person name="Eastman K.E."/>
            <person name="Pendleton A.L."/>
            <person name="Shaikh M.A."/>
            <person name="Suttiyut T."/>
            <person name="Ogas R."/>
            <person name="Tomko P."/>
            <person name="Gavelis G."/>
            <person name="Widhalm J.R."/>
            <person name="Wisecaver J.H."/>
        </authorList>
    </citation>
    <scope>NUCLEOTIDE SEQUENCE</scope>
    <source>
        <strain evidence="2">ECLA1</strain>
    </source>
</reference>
<dbReference type="EMBL" id="JAWDGP010003417">
    <property type="protein sequence ID" value="KAK3774412.1"/>
    <property type="molecule type" value="Genomic_DNA"/>
</dbReference>
<dbReference type="Proteomes" id="UP001283361">
    <property type="component" value="Unassembled WGS sequence"/>
</dbReference>
<keyword evidence="3" id="KW-1185">Reference proteome</keyword>
<evidence type="ECO:0000313" key="3">
    <source>
        <dbReference type="Proteomes" id="UP001283361"/>
    </source>
</evidence>
<proteinExistence type="predicted"/>
<name>A0AAE0ZS83_9GAST</name>
<comment type="caution">
    <text evidence="2">The sequence shown here is derived from an EMBL/GenBank/DDBJ whole genome shotgun (WGS) entry which is preliminary data.</text>
</comment>
<evidence type="ECO:0000313" key="2">
    <source>
        <dbReference type="EMBL" id="KAK3774412.1"/>
    </source>
</evidence>
<evidence type="ECO:0000256" key="1">
    <source>
        <dbReference type="SAM" id="MobiDB-lite"/>
    </source>
</evidence>
<feature type="compositionally biased region" description="Polar residues" evidence="1">
    <location>
        <begin position="59"/>
        <end position="76"/>
    </location>
</feature>
<gene>
    <name evidence="2" type="ORF">RRG08_003304</name>
</gene>
<dbReference type="AlphaFoldDB" id="A0AAE0ZS83"/>
<accession>A0AAE0ZS83</accession>
<organism evidence="2 3">
    <name type="scientific">Elysia crispata</name>
    <name type="common">lettuce slug</name>
    <dbReference type="NCBI Taxonomy" id="231223"/>
    <lineage>
        <taxon>Eukaryota</taxon>
        <taxon>Metazoa</taxon>
        <taxon>Spiralia</taxon>
        <taxon>Lophotrochozoa</taxon>
        <taxon>Mollusca</taxon>
        <taxon>Gastropoda</taxon>
        <taxon>Heterobranchia</taxon>
        <taxon>Euthyneura</taxon>
        <taxon>Panpulmonata</taxon>
        <taxon>Sacoglossa</taxon>
        <taxon>Placobranchoidea</taxon>
        <taxon>Plakobranchidae</taxon>
        <taxon>Elysia</taxon>
    </lineage>
</organism>